<dbReference type="KEGG" id="cmet:K6K41_05070"/>
<dbReference type="RefSeq" id="WP_261404200.1">
    <property type="nucleotide sequence ID" value="NZ_CP081869.1"/>
</dbReference>
<accession>A0A9E6RAV9</accession>
<sequence length="67" mass="7693">MSYYRLYFLSPDNRISRFVELFHDSDQQALDDARGHVGGEAMELWNQERFVARIPAEEMTAKSGAPA</sequence>
<keyword evidence="2" id="KW-1185">Reference proteome</keyword>
<reference evidence="1" key="1">
    <citation type="submission" date="2021-08" db="EMBL/GenBank/DDBJ databases">
        <authorList>
            <person name="Zhang H."/>
            <person name="Xu M."/>
            <person name="Yu Z."/>
            <person name="Yang L."/>
            <person name="Cai Y."/>
        </authorList>
    </citation>
    <scope>NUCLEOTIDE SEQUENCE</scope>
    <source>
        <strain evidence="1">CHL1</strain>
    </source>
</reference>
<organism evidence="1 2">
    <name type="scientific">Chenggangzhangella methanolivorans</name>
    <dbReference type="NCBI Taxonomy" id="1437009"/>
    <lineage>
        <taxon>Bacteria</taxon>
        <taxon>Pseudomonadati</taxon>
        <taxon>Pseudomonadota</taxon>
        <taxon>Alphaproteobacteria</taxon>
        <taxon>Hyphomicrobiales</taxon>
        <taxon>Methylopilaceae</taxon>
        <taxon>Chenggangzhangella</taxon>
    </lineage>
</organism>
<evidence type="ECO:0000313" key="2">
    <source>
        <dbReference type="Proteomes" id="UP000825701"/>
    </source>
</evidence>
<dbReference type="Proteomes" id="UP000825701">
    <property type="component" value="Chromosome"/>
</dbReference>
<gene>
    <name evidence="1" type="ORF">K6K41_05070</name>
</gene>
<protein>
    <submittedName>
        <fullName evidence="1">Uncharacterized protein</fullName>
    </submittedName>
</protein>
<dbReference type="EMBL" id="CP081869">
    <property type="protein sequence ID" value="QZO00985.1"/>
    <property type="molecule type" value="Genomic_DNA"/>
</dbReference>
<name>A0A9E6RAV9_9HYPH</name>
<proteinExistence type="predicted"/>
<evidence type="ECO:0000313" key="1">
    <source>
        <dbReference type="EMBL" id="QZO00985.1"/>
    </source>
</evidence>
<dbReference type="AlphaFoldDB" id="A0A9E6RAV9"/>